<comment type="caution">
    <text evidence="1">The sequence shown here is derived from an EMBL/GenBank/DDBJ whole genome shotgun (WGS) entry which is preliminary data.</text>
</comment>
<keyword evidence="2" id="KW-1185">Reference proteome</keyword>
<protein>
    <recommendedName>
        <fullName evidence="3">VRR-NUC domain-containing protein</fullName>
    </recommendedName>
</protein>
<reference evidence="1 2" key="1">
    <citation type="submission" date="2021-05" db="EMBL/GenBank/DDBJ databases">
        <title>A Polyphasic approach of four new species of the genus Ohtaekwangia: Ohtaekwangia histidinii sp. nov., Ohtaekwangia cretensis sp. nov., Ohtaekwangia indiensis sp. nov., Ohtaekwangia reichenbachii sp. nov. from diverse environment.</title>
        <authorList>
            <person name="Octaviana S."/>
        </authorList>
    </citation>
    <scope>NUCLEOTIDE SEQUENCE [LARGE SCALE GENOMIC DNA]</scope>
    <source>
        <strain evidence="1 2">PWU4</strain>
    </source>
</reference>
<accession>A0AAP2GPS2</accession>
<gene>
    <name evidence="1" type="ORF">KK083_15235</name>
</gene>
<proteinExistence type="predicted"/>
<evidence type="ECO:0008006" key="3">
    <source>
        <dbReference type="Google" id="ProtNLM"/>
    </source>
</evidence>
<dbReference type="Proteomes" id="UP001319200">
    <property type="component" value="Unassembled WGS sequence"/>
</dbReference>
<dbReference type="SUPFAM" id="SSF52980">
    <property type="entry name" value="Restriction endonuclease-like"/>
    <property type="match status" value="1"/>
</dbReference>
<dbReference type="InterPro" id="IPR011335">
    <property type="entry name" value="Restrct_endonuc-II-like"/>
</dbReference>
<dbReference type="InterPro" id="IPR011856">
    <property type="entry name" value="tRNA_endonuc-like_dom_sf"/>
</dbReference>
<sequence length="183" mass="20905">MSKILTQQYPNQDPMNALKELQDLHQNDKKKRYPNVPDHCLPNSKFTDTTANGLTKAIITWLTLNGCWATRINTTGRFLKGNTITDAVGRARVMKGAWIPGTTRNGTADIHAIINGRHVSIEVKIGRDRMSPAQHKTQEAIEQCGGVYIVARTFDEFLRWWNNFVLREKRDSQIMLNDKSKRL</sequence>
<evidence type="ECO:0000313" key="1">
    <source>
        <dbReference type="EMBL" id="MBT1698245.1"/>
    </source>
</evidence>
<dbReference type="GO" id="GO:0003676">
    <property type="term" value="F:nucleic acid binding"/>
    <property type="evidence" value="ECO:0007669"/>
    <property type="project" value="InterPro"/>
</dbReference>
<dbReference type="RefSeq" id="WP_254164217.1">
    <property type="nucleotide sequence ID" value="NZ_JAHESF010000014.1"/>
</dbReference>
<organism evidence="1 2">
    <name type="scientific">Chryseosolibacter histidini</name>
    <dbReference type="NCBI Taxonomy" id="2782349"/>
    <lineage>
        <taxon>Bacteria</taxon>
        <taxon>Pseudomonadati</taxon>
        <taxon>Bacteroidota</taxon>
        <taxon>Cytophagia</taxon>
        <taxon>Cytophagales</taxon>
        <taxon>Chryseotaleaceae</taxon>
        <taxon>Chryseosolibacter</taxon>
    </lineage>
</organism>
<name>A0AAP2GPS2_9BACT</name>
<evidence type="ECO:0000313" key="2">
    <source>
        <dbReference type="Proteomes" id="UP001319200"/>
    </source>
</evidence>
<dbReference type="AlphaFoldDB" id="A0AAP2GPS2"/>
<dbReference type="Gene3D" id="3.40.1350.10">
    <property type="match status" value="1"/>
</dbReference>
<dbReference type="EMBL" id="JAHESF010000014">
    <property type="protein sequence ID" value="MBT1698245.1"/>
    <property type="molecule type" value="Genomic_DNA"/>
</dbReference>